<keyword evidence="2" id="KW-1185">Reference proteome</keyword>
<reference evidence="1 2" key="1">
    <citation type="submission" date="2020-12" db="EMBL/GenBank/DDBJ databases">
        <title>Oil enriched cultivation method for isolating marine PHA-producing bacteria.</title>
        <authorList>
            <person name="Zheng W."/>
            <person name="Yu S."/>
            <person name="Huang Y."/>
        </authorList>
    </citation>
    <scope>NUCLEOTIDE SEQUENCE [LARGE SCALE GENOMIC DNA]</scope>
    <source>
        <strain evidence="1 2">SY-2-6</strain>
    </source>
</reference>
<sequence length="192" mass="21604">MEIVFIRHGQGEHTLNVPKTLHISDPSLTNEGIIQATALKKELSLTGKDVILSSPTQRTLQTASILCEDIPVRKLVSPLVAPRMFPQLPEEKTLPCDEILSKEEAVGRFPDFYLHESLRGDLWELGINTMPPKKFKVLAEEFLKACEQLTINNRIHIVSHDGTITSIREVITGRTLTREDFPKETGWLSVIV</sequence>
<dbReference type="InterPro" id="IPR050275">
    <property type="entry name" value="PGM_Phosphatase"/>
</dbReference>
<evidence type="ECO:0000313" key="1">
    <source>
        <dbReference type="EMBL" id="MBN8234052.1"/>
    </source>
</evidence>
<gene>
    <name evidence="1" type="ORF">JF544_02290</name>
</gene>
<dbReference type="SUPFAM" id="SSF53254">
    <property type="entry name" value="Phosphoglycerate mutase-like"/>
    <property type="match status" value="1"/>
</dbReference>
<dbReference type="CDD" id="cd07067">
    <property type="entry name" value="HP_PGM_like"/>
    <property type="match status" value="1"/>
</dbReference>
<dbReference type="RefSeq" id="WP_206932171.1">
    <property type="nucleotide sequence ID" value="NZ_JAEKJY010000001.1"/>
</dbReference>
<dbReference type="PANTHER" id="PTHR48100">
    <property type="entry name" value="BROAD-SPECIFICITY PHOSPHATASE YOR283W-RELATED"/>
    <property type="match status" value="1"/>
</dbReference>
<evidence type="ECO:0000313" key="2">
    <source>
        <dbReference type="Proteomes" id="UP000663970"/>
    </source>
</evidence>
<dbReference type="Pfam" id="PF00300">
    <property type="entry name" value="His_Phos_1"/>
    <property type="match status" value="1"/>
</dbReference>
<protein>
    <submittedName>
        <fullName evidence="1">Histidine phosphatase family protein</fullName>
    </submittedName>
</protein>
<dbReference type="InterPro" id="IPR029033">
    <property type="entry name" value="His_PPase_superfam"/>
</dbReference>
<accession>A0ABS3DRY1</accession>
<comment type="caution">
    <text evidence="1">The sequence shown here is derived from an EMBL/GenBank/DDBJ whole genome shotgun (WGS) entry which is preliminary data.</text>
</comment>
<dbReference type="Proteomes" id="UP000663970">
    <property type="component" value="Unassembled WGS sequence"/>
</dbReference>
<dbReference type="SMART" id="SM00855">
    <property type="entry name" value="PGAM"/>
    <property type="match status" value="1"/>
</dbReference>
<name>A0ABS3DRY1_9BACI</name>
<proteinExistence type="predicted"/>
<organism evidence="1 2">
    <name type="scientific">Halobacillus kuroshimensis</name>
    <dbReference type="NCBI Taxonomy" id="302481"/>
    <lineage>
        <taxon>Bacteria</taxon>
        <taxon>Bacillati</taxon>
        <taxon>Bacillota</taxon>
        <taxon>Bacilli</taxon>
        <taxon>Bacillales</taxon>
        <taxon>Bacillaceae</taxon>
        <taxon>Halobacillus</taxon>
    </lineage>
</organism>
<dbReference type="Gene3D" id="3.40.50.1240">
    <property type="entry name" value="Phosphoglycerate mutase-like"/>
    <property type="match status" value="1"/>
</dbReference>
<dbReference type="InterPro" id="IPR013078">
    <property type="entry name" value="His_Pase_superF_clade-1"/>
</dbReference>
<dbReference type="PANTHER" id="PTHR48100:SF1">
    <property type="entry name" value="HISTIDINE PHOSPHATASE FAMILY PROTEIN-RELATED"/>
    <property type="match status" value="1"/>
</dbReference>
<dbReference type="EMBL" id="JAEKJY010000001">
    <property type="protein sequence ID" value="MBN8234052.1"/>
    <property type="molecule type" value="Genomic_DNA"/>
</dbReference>